<accession>A0ABN7WM56</accession>
<comment type="caution">
    <text evidence="3">The sequence shown here is derived from an EMBL/GenBank/DDBJ whole genome shotgun (WGS) entry which is preliminary data.</text>
</comment>
<evidence type="ECO:0000256" key="2">
    <source>
        <dbReference type="SAM" id="MobiDB-lite"/>
    </source>
</evidence>
<organism evidence="3 4">
    <name type="scientific">Gigaspora margarita</name>
    <dbReference type="NCBI Taxonomy" id="4874"/>
    <lineage>
        <taxon>Eukaryota</taxon>
        <taxon>Fungi</taxon>
        <taxon>Fungi incertae sedis</taxon>
        <taxon>Mucoromycota</taxon>
        <taxon>Glomeromycotina</taxon>
        <taxon>Glomeromycetes</taxon>
        <taxon>Diversisporales</taxon>
        <taxon>Gigasporaceae</taxon>
        <taxon>Gigaspora</taxon>
    </lineage>
</organism>
<feature type="region of interest" description="Disordered" evidence="2">
    <location>
        <begin position="18"/>
        <end position="44"/>
    </location>
</feature>
<name>A0ABN7WM56_GIGMA</name>
<proteinExistence type="predicted"/>
<feature type="compositionally biased region" description="Polar residues" evidence="2">
    <location>
        <begin position="25"/>
        <end position="42"/>
    </location>
</feature>
<protein>
    <submittedName>
        <fullName evidence="3">36535_t:CDS:1</fullName>
    </submittedName>
</protein>
<reference evidence="3 4" key="1">
    <citation type="submission" date="2021-06" db="EMBL/GenBank/DDBJ databases">
        <authorList>
            <person name="Kallberg Y."/>
            <person name="Tangrot J."/>
            <person name="Rosling A."/>
        </authorList>
    </citation>
    <scope>NUCLEOTIDE SEQUENCE [LARGE SCALE GENOMIC DNA]</scope>
    <source>
        <strain evidence="3 4">120-4 pot B 10/14</strain>
    </source>
</reference>
<dbReference type="EMBL" id="CAJVQB010048664">
    <property type="protein sequence ID" value="CAG8834098.1"/>
    <property type="molecule type" value="Genomic_DNA"/>
</dbReference>
<feature type="non-terminal residue" evidence="3">
    <location>
        <position position="206"/>
    </location>
</feature>
<keyword evidence="4" id="KW-1185">Reference proteome</keyword>
<gene>
    <name evidence="3" type="ORF">GMARGA_LOCUS31880</name>
</gene>
<feature type="coiled-coil region" evidence="1">
    <location>
        <begin position="150"/>
        <end position="181"/>
    </location>
</feature>
<keyword evidence="1" id="KW-0175">Coiled coil</keyword>
<evidence type="ECO:0000313" key="4">
    <source>
        <dbReference type="Proteomes" id="UP000789901"/>
    </source>
</evidence>
<dbReference type="Proteomes" id="UP000789901">
    <property type="component" value="Unassembled WGS sequence"/>
</dbReference>
<evidence type="ECO:0000313" key="3">
    <source>
        <dbReference type="EMBL" id="CAG8834098.1"/>
    </source>
</evidence>
<sequence>MGRPMLFQHIVAKNLPKEEHKVVPQESSPNDSAQVSSSLTSENDLKKSAKSLKSKDGYIGANLSVSSINFSRLDFLLDVLSMEKALFFTAHLPFNRYPPGQTELENLLSQANQDREITIECGNQLANKCSVLDKDNKHIQHNLKQSNKDKKKLSKLAYQLIEEIKQLSSELDNELASKINEIEYLGALCLASQKTKDILDPVVMGG</sequence>
<evidence type="ECO:0000256" key="1">
    <source>
        <dbReference type="SAM" id="Coils"/>
    </source>
</evidence>